<keyword evidence="6" id="KW-0378">Hydrolase</keyword>
<evidence type="ECO:0000313" key="7">
    <source>
        <dbReference type="Proteomes" id="UP001589788"/>
    </source>
</evidence>
<dbReference type="Pfam" id="PF00702">
    <property type="entry name" value="Hydrolase"/>
    <property type="match status" value="1"/>
</dbReference>
<keyword evidence="4" id="KW-0460">Magnesium</keyword>
<dbReference type="PANTHER" id="PTHR46193">
    <property type="entry name" value="6-PHOSPHOGLUCONATE PHOSPHATASE"/>
    <property type="match status" value="1"/>
</dbReference>
<dbReference type="RefSeq" id="WP_248105414.1">
    <property type="nucleotide sequence ID" value="NZ_JAKHEX010000002.1"/>
</dbReference>
<evidence type="ECO:0000256" key="5">
    <source>
        <dbReference type="ARBA" id="ARBA00023277"/>
    </source>
</evidence>
<sequence>MAVGDRWGPAQGSGGLPWSAVVFDLDGLLVDSEPLWHRAERAVFARHGIALSVAQCRSTKGRFVGEVTAHWVRVFGRDDLDPGELAEEVVEAVAALLATEATQKPGVEAALRACEARGWPRAVASSSPRRLIEVALGAQGLSDRFALWCSAEEVGAGKPDPAVYLRAAEALGVPPGRCLAIEDSPTGVAAAKAAGMTCLAVPEERLGGEAVPVVWPVAPDAVLDSLGSLADWLVDQEARRRAALVARAGE</sequence>
<comment type="similarity">
    <text evidence="2">Belongs to the HAD-like hydrolase superfamily. CbbY/CbbZ/Gph/YieH family.</text>
</comment>
<gene>
    <name evidence="6" type="ORF">ACFFRE_00840</name>
</gene>
<dbReference type="SFLD" id="SFLDG01135">
    <property type="entry name" value="C1.5.6:_HAD__Beta-PGM__Phospha"/>
    <property type="match status" value="1"/>
</dbReference>
<keyword evidence="7" id="KW-1185">Reference proteome</keyword>
<dbReference type="Gene3D" id="3.40.50.1000">
    <property type="entry name" value="HAD superfamily/HAD-like"/>
    <property type="match status" value="1"/>
</dbReference>
<proteinExistence type="inferred from homology"/>
<organism evidence="6 7">
    <name type="scientific">Aciditerrimonas ferrireducens</name>
    <dbReference type="NCBI Taxonomy" id="667306"/>
    <lineage>
        <taxon>Bacteria</taxon>
        <taxon>Bacillati</taxon>
        <taxon>Actinomycetota</taxon>
        <taxon>Acidimicrobiia</taxon>
        <taxon>Acidimicrobiales</taxon>
        <taxon>Acidimicrobiaceae</taxon>
        <taxon>Aciditerrimonas</taxon>
    </lineage>
</organism>
<name>A0ABV6C178_9ACTN</name>
<dbReference type="Gene3D" id="1.10.150.240">
    <property type="entry name" value="Putative phosphatase, domain 2"/>
    <property type="match status" value="1"/>
</dbReference>
<dbReference type="PANTHER" id="PTHR46193:SF18">
    <property type="entry name" value="HEXITOL PHOSPHATASE B"/>
    <property type="match status" value="1"/>
</dbReference>
<keyword evidence="3" id="KW-0479">Metal-binding</keyword>
<dbReference type="Proteomes" id="UP001589788">
    <property type="component" value="Unassembled WGS sequence"/>
</dbReference>
<dbReference type="PRINTS" id="PR00413">
    <property type="entry name" value="HADHALOGNASE"/>
</dbReference>
<evidence type="ECO:0000256" key="4">
    <source>
        <dbReference type="ARBA" id="ARBA00022842"/>
    </source>
</evidence>
<dbReference type="InterPro" id="IPR036412">
    <property type="entry name" value="HAD-like_sf"/>
</dbReference>
<dbReference type="EMBL" id="JBHLYQ010000003">
    <property type="protein sequence ID" value="MFC0080702.1"/>
    <property type="molecule type" value="Genomic_DNA"/>
</dbReference>
<comment type="caution">
    <text evidence="6">The sequence shown here is derived from an EMBL/GenBank/DDBJ whole genome shotgun (WGS) entry which is preliminary data.</text>
</comment>
<evidence type="ECO:0000256" key="1">
    <source>
        <dbReference type="ARBA" id="ARBA00001946"/>
    </source>
</evidence>
<dbReference type="InterPro" id="IPR023198">
    <property type="entry name" value="PGP-like_dom2"/>
</dbReference>
<dbReference type="NCBIfam" id="TIGR01509">
    <property type="entry name" value="HAD-SF-IA-v3"/>
    <property type="match status" value="1"/>
</dbReference>
<dbReference type="InterPro" id="IPR023214">
    <property type="entry name" value="HAD_sf"/>
</dbReference>
<evidence type="ECO:0000256" key="2">
    <source>
        <dbReference type="ARBA" id="ARBA00006171"/>
    </source>
</evidence>
<dbReference type="SFLD" id="SFLDS00003">
    <property type="entry name" value="Haloacid_Dehalogenase"/>
    <property type="match status" value="1"/>
</dbReference>
<comment type="cofactor">
    <cofactor evidence="1">
        <name>Mg(2+)</name>
        <dbReference type="ChEBI" id="CHEBI:18420"/>
    </cofactor>
</comment>
<accession>A0ABV6C178</accession>
<evidence type="ECO:0000313" key="6">
    <source>
        <dbReference type="EMBL" id="MFC0080702.1"/>
    </source>
</evidence>
<dbReference type="SFLD" id="SFLDG01129">
    <property type="entry name" value="C1.5:_HAD__Beta-PGM__Phosphata"/>
    <property type="match status" value="1"/>
</dbReference>
<keyword evidence="5" id="KW-0119">Carbohydrate metabolism</keyword>
<dbReference type="GO" id="GO:0016787">
    <property type="term" value="F:hydrolase activity"/>
    <property type="evidence" value="ECO:0007669"/>
    <property type="project" value="UniProtKB-KW"/>
</dbReference>
<dbReference type="InterPro" id="IPR051600">
    <property type="entry name" value="Beta-PGM-like"/>
</dbReference>
<evidence type="ECO:0000256" key="3">
    <source>
        <dbReference type="ARBA" id="ARBA00022723"/>
    </source>
</evidence>
<reference evidence="6 7" key="1">
    <citation type="submission" date="2024-09" db="EMBL/GenBank/DDBJ databases">
        <authorList>
            <person name="Sun Q."/>
            <person name="Mori K."/>
        </authorList>
    </citation>
    <scope>NUCLEOTIDE SEQUENCE [LARGE SCALE GENOMIC DNA]</scope>
    <source>
        <strain evidence="6 7">JCM 15389</strain>
    </source>
</reference>
<dbReference type="SUPFAM" id="SSF56784">
    <property type="entry name" value="HAD-like"/>
    <property type="match status" value="1"/>
</dbReference>
<protein>
    <submittedName>
        <fullName evidence="6">HAD family hydrolase</fullName>
    </submittedName>
</protein>
<dbReference type="InterPro" id="IPR006439">
    <property type="entry name" value="HAD-SF_hydro_IA"/>
</dbReference>